<reference evidence="3" key="1">
    <citation type="submission" date="2023-03" db="EMBL/GenBank/DDBJ databases">
        <title>Chitinimonas shenzhenensis gen. nov., sp. nov., a novel member of family Burkholderiaceae isolated from activated sludge collected in Shen Zhen, China.</title>
        <authorList>
            <person name="Wang X."/>
        </authorList>
    </citation>
    <scope>NUCLEOTIDE SEQUENCE</scope>
    <source>
        <strain evidence="3">DQS-5</strain>
    </source>
</reference>
<keyword evidence="3" id="KW-0328">Glycosyltransferase</keyword>
<dbReference type="EC" id="2.4.2.-" evidence="3"/>
<dbReference type="PANTHER" id="PTHR42824">
    <property type="entry name" value="GLUTAMINE AMIDOTRANSFERASE"/>
    <property type="match status" value="1"/>
</dbReference>
<sequence length="258" mass="29107">MCQLLGMNCNVPTDICFSFEGFSCRGGLTDHHSDGWGIAFFEGRGCRLFLDYQPSATSPIAAFVRQYPIKSTNVIAHIRKATQGEIGLANTHPFRRELWGQYWIFAHNGDLKTLPNLTGKRFQPVGTTDSEHAFCWMLDQLAQRFEDRPHRDELFPYIADLAAQLAERGVFNFMLSNGECLFAHCATHLHYLVRQAPFTVAHLVDEDVSIDFSEVTTPDDRVAVIATQPLTDNEVWTAMRTGEILMFVDGAPHRLPTN</sequence>
<dbReference type="Gene3D" id="3.60.20.10">
    <property type="entry name" value="Glutamine Phosphoribosylpyrophosphate, subunit 1, domain 1"/>
    <property type="match status" value="1"/>
</dbReference>
<protein>
    <submittedName>
        <fullName evidence="3">Class II glutamine amidotransferase</fullName>
        <ecNumber evidence="3">2.4.2.-</ecNumber>
    </submittedName>
</protein>
<dbReference type="GO" id="GO:0016757">
    <property type="term" value="F:glycosyltransferase activity"/>
    <property type="evidence" value="ECO:0007669"/>
    <property type="project" value="UniProtKB-KW"/>
</dbReference>
<keyword evidence="4" id="KW-1185">Reference proteome</keyword>
<dbReference type="InterPro" id="IPR029055">
    <property type="entry name" value="Ntn_hydrolases_N"/>
</dbReference>
<dbReference type="Pfam" id="PF13230">
    <property type="entry name" value="GATase_4"/>
    <property type="match status" value="1"/>
</dbReference>
<comment type="caution">
    <text evidence="3">The sequence shown here is derived from an EMBL/GenBank/DDBJ whole genome shotgun (WGS) entry which is preliminary data.</text>
</comment>
<dbReference type="Proteomes" id="UP001172778">
    <property type="component" value="Unassembled WGS sequence"/>
</dbReference>
<evidence type="ECO:0000256" key="1">
    <source>
        <dbReference type="ARBA" id="ARBA00022962"/>
    </source>
</evidence>
<dbReference type="InterPro" id="IPR017932">
    <property type="entry name" value="GATase_2_dom"/>
</dbReference>
<keyword evidence="1 3" id="KW-0315">Glutamine amidotransferase</keyword>
<dbReference type="PANTHER" id="PTHR42824:SF1">
    <property type="entry name" value="GLUTAMINE AMIDOTRANSFERASE YAFJ-RELATED"/>
    <property type="match status" value="1"/>
</dbReference>
<gene>
    <name evidence="3" type="ORF">PZA18_06050</name>
</gene>
<dbReference type="SUPFAM" id="SSF56235">
    <property type="entry name" value="N-terminal nucleophile aminohydrolases (Ntn hydrolases)"/>
    <property type="match status" value="1"/>
</dbReference>
<proteinExistence type="predicted"/>
<dbReference type="PROSITE" id="PS51278">
    <property type="entry name" value="GATASE_TYPE_2"/>
    <property type="match status" value="1"/>
</dbReference>
<feature type="domain" description="Glutamine amidotransferase type-2" evidence="2">
    <location>
        <begin position="2"/>
        <end position="258"/>
    </location>
</feature>
<dbReference type="InterPro" id="IPR026869">
    <property type="entry name" value="EgtC-like"/>
</dbReference>
<dbReference type="EMBL" id="JARRAF010000005">
    <property type="protein sequence ID" value="MDK2123608.1"/>
    <property type="molecule type" value="Genomic_DNA"/>
</dbReference>
<keyword evidence="3" id="KW-0808">Transferase</keyword>
<dbReference type="CDD" id="cd01908">
    <property type="entry name" value="YafJ"/>
    <property type="match status" value="1"/>
</dbReference>
<dbReference type="RefSeq" id="WP_284099906.1">
    <property type="nucleotide sequence ID" value="NZ_JARRAF010000005.1"/>
</dbReference>
<evidence type="ECO:0000313" key="3">
    <source>
        <dbReference type="EMBL" id="MDK2123608.1"/>
    </source>
</evidence>
<evidence type="ECO:0000259" key="2">
    <source>
        <dbReference type="PROSITE" id="PS51278"/>
    </source>
</evidence>
<evidence type="ECO:0000313" key="4">
    <source>
        <dbReference type="Proteomes" id="UP001172778"/>
    </source>
</evidence>
<organism evidence="3 4">
    <name type="scientific">Parachitinimonas caeni</name>
    <dbReference type="NCBI Taxonomy" id="3031301"/>
    <lineage>
        <taxon>Bacteria</taxon>
        <taxon>Pseudomonadati</taxon>
        <taxon>Pseudomonadota</taxon>
        <taxon>Betaproteobacteria</taxon>
        <taxon>Neisseriales</taxon>
        <taxon>Chitinibacteraceae</taxon>
        <taxon>Parachitinimonas</taxon>
    </lineage>
</organism>
<accession>A0ABT7DWZ4</accession>
<name>A0ABT7DWZ4_9NEIS</name>